<keyword evidence="5" id="KW-1185">Reference proteome</keyword>
<reference evidence="4" key="1">
    <citation type="submission" date="2025-08" db="UniProtKB">
        <authorList>
            <consortium name="Ensembl"/>
        </authorList>
    </citation>
    <scope>IDENTIFICATION</scope>
</reference>
<reference evidence="4" key="2">
    <citation type="submission" date="2025-09" db="UniProtKB">
        <authorList>
            <consortium name="Ensembl"/>
        </authorList>
    </citation>
    <scope>IDENTIFICATION</scope>
</reference>
<accession>A0A8C7WTB0</accession>
<dbReference type="AlphaFoldDB" id="A0A8C7WTB0"/>
<dbReference type="GO" id="GO:0006338">
    <property type="term" value="P:chromatin remodeling"/>
    <property type="evidence" value="ECO:0007669"/>
    <property type="project" value="InterPro"/>
</dbReference>
<dbReference type="SUPFAM" id="SSF52540">
    <property type="entry name" value="P-loop containing nucleoside triphosphate hydrolases"/>
    <property type="match status" value="1"/>
</dbReference>
<proteinExistence type="predicted"/>
<name>A0A8C7WTB0_9TELE</name>
<sequence>MSHWAEAPGKTQDTLKRLLAKGPFMVLSPLSVLENWRKELESFAPSLTVLCYHGDKDRRAEMQLQASSQDFQVLLTTYELCLKDASFLRRWRWEVLVVDEAHRLKNPNSLLHQTLSEFSVDFRVLLTGTPIQNSLQELYSLLSFIQPSIFAANDVDSFVDYYSRVISLLSKATELQSVLEPFLLRRIKSEVAVDLPKKTELVVYHGMSALQKKYYKAILMKDPGEDWAPEQCVEPEPFEIGEHLIEASGKLCLLDNMLAYLHKGLVHLW</sequence>
<dbReference type="Gene3D" id="3.40.50.300">
    <property type="entry name" value="P-loop containing nucleotide triphosphate hydrolases"/>
    <property type="match status" value="1"/>
</dbReference>
<dbReference type="Gene3D" id="3.40.50.10810">
    <property type="entry name" value="Tandem AAA-ATPase domain"/>
    <property type="match status" value="1"/>
</dbReference>
<dbReference type="Pfam" id="PF00176">
    <property type="entry name" value="SNF2-rel_dom"/>
    <property type="match status" value="1"/>
</dbReference>
<dbReference type="GO" id="GO:0003678">
    <property type="term" value="F:DNA helicase activity"/>
    <property type="evidence" value="ECO:0007669"/>
    <property type="project" value="InterPro"/>
</dbReference>
<dbReference type="InterPro" id="IPR031053">
    <property type="entry name" value="ALC1"/>
</dbReference>
<dbReference type="GeneTree" id="ENSGT00940000159402"/>
<dbReference type="GO" id="GO:0006281">
    <property type="term" value="P:DNA repair"/>
    <property type="evidence" value="ECO:0007669"/>
    <property type="project" value="InterPro"/>
</dbReference>
<dbReference type="GO" id="GO:0005524">
    <property type="term" value="F:ATP binding"/>
    <property type="evidence" value="ECO:0007669"/>
    <property type="project" value="UniProtKB-KW"/>
</dbReference>
<keyword evidence="1" id="KW-0547">Nucleotide-binding</keyword>
<dbReference type="InterPro" id="IPR038718">
    <property type="entry name" value="SNF2-like_sf"/>
</dbReference>
<protein>
    <recommendedName>
        <fullName evidence="3">Helicase ATP-binding domain-containing protein</fullName>
    </recommendedName>
</protein>
<dbReference type="SMART" id="SM00487">
    <property type="entry name" value="DEXDc"/>
    <property type="match status" value="1"/>
</dbReference>
<dbReference type="PROSITE" id="PS51192">
    <property type="entry name" value="HELICASE_ATP_BIND_1"/>
    <property type="match status" value="1"/>
</dbReference>
<evidence type="ECO:0000313" key="4">
    <source>
        <dbReference type="Ensembl" id="ENSOSIP00000003055.1"/>
    </source>
</evidence>
<organism evidence="4 5">
    <name type="scientific">Oryzias sinensis</name>
    <name type="common">Chinese medaka</name>
    <dbReference type="NCBI Taxonomy" id="183150"/>
    <lineage>
        <taxon>Eukaryota</taxon>
        <taxon>Metazoa</taxon>
        <taxon>Chordata</taxon>
        <taxon>Craniata</taxon>
        <taxon>Vertebrata</taxon>
        <taxon>Euteleostomi</taxon>
        <taxon>Actinopterygii</taxon>
        <taxon>Neopterygii</taxon>
        <taxon>Teleostei</taxon>
        <taxon>Neoteleostei</taxon>
        <taxon>Acanthomorphata</taxon>
        <taxon>Ovalentaria</taxon>
        <taxon>Atherinomorphae</taxon>
        <taxon>Beloniformes</taxon>
        <taxon>Adrianichthyidae</taxon>
        <taxon>Oryziinae</taxon>
        <taxon>Oryzias</taxon>
    </lineage>
</organism>
<evidence type="ECO:0000259" key="3">
    <source>
        <dbReference type="PROSITE" id="PS51192"/>
    </source>
</evidence>
<evidence type="ECO:0000256" key="2">
    <source>
        <dbReference type="ARBA" id="ARBA00022840"/>
    </source>
</evidence>
<dbReference type="InterPro" id="IPR000330">
    <property type="entry name" value="SNF2_N"/>
</dbReference>
<dbReference type="Ensembl" id="ENSOSIT00000003288.1">
    <property type="protein sequence ID" value="ENSOSIP00000003055.1"/>
    <property type="gene ID" value="ENSOSIG00000001979.1"/>
</dbReference>
<dbReference type="PANTHER" id="PTHR47157">
    <property type="entry name" value="CHROMODOMAIN-HELICASE-DNA-BINDING PROTEIN 1-LIKE"/>
    <property type="match status" value="1"/>
</dbReference>
<dbReference type="GO" id="GO:0005634">
    <property type="term" value="C:nucleus"/>
    <property type="evidence" value="ECO:0007669"/>
    <property type="project" value="TreeGrafter"/>
</dbReference>
<feature type="domain" description="Helicase ATP-binding" evidence="3">
    <location>
        <begin position="1"/>
        <end position="148"/>
    </location>
</feature>
<evidence type="ECO:0000256" key="1">
    <source>
        <dbReference type="ARBA" id="ARBA00022741"/>
    </source>
</evidence>
<dbReference type="InterPro" id="IPR014001">
    <property type="entry name" value="Helicase_ATP-bd"/>
</dbReference>
<evidence type="ECO:0000313" key="5">
    <source>
        <dbReference type="Proteomes" id="UP000694383"/>
    </source>
</evidence>
<dbReference type="InterPro" id="IPR027417">
    <property type="entry name" value="P-loop_NTPase"/>
</dbReference>
<dbReference type="PANTHER" id="PTHR47157:SF1">
    <property type="entry name" value="CHROMODOMAIN-HELICASE-DNA-BINDING PROTEIN 1-LIKE"/>
    <property type="match status" value="1"/>
</dbReference>
<dbReference type="Proteomes" id="UP000694383">
    <property type="component" value="Unplaced"/>
</dbReference>
<keyword evidence="2" id="KW-0067">ATP-binding</keyword>